<dbReference type="SUPFAM" id="SSF55811">
    <property type="entry name" value="Nudix"/>
    <property type="match status" value="1"/>
</dbReference>
<dbReference type="GO" id="GO:0044716">
    <property type="term" value="F:8-oxo-GDP phosphatase activity"/>
    <property type="evidence" value="ECO:0007669"/>
    <property type="project" value="TreeGrafter"/>
</dbReference>
<reference evidence="18 19" key="1">
    <citation type="submission" date="2019-03" db="EMBL/GenBank/DDBJ databases">
        <title>Genomic Encyclopedia of Type Strains, Phase IV (KMG-IV): sequencing the most valuable type-strain genomes for metagenomic binning, comparative biology and taxonomic classification.</title>
        <authorList>
            <person name="Goeker M."/>
        </authorList>
    </citation>
    <scope>NUCLEOTIDE SEQUENCE [LARGE SCALE GENOMIC DNA]</scope>
    <source>
        <strain evidence="18 19">DSM 25488</strain>
    </source>
</reference>
<evidence type="ECO:0000256" key="10">
    <source>
        <dbReference type="ARBA" id="ARBA00035861"/>
    </source>
</evidence>
<keyword evidence="4" id="KW-0235">DNA replication</keyword>
<keyword evidence="19" id="KW-1185">Reference proteome</keyword>
<protein>
    <recommendedName>
        <fullName evidence="13">8-oxo-dGTP diphosphatase</fullName>
        <ecNumber evidence="12">3.6.1.55</ecNumber>
    </recommendedName>
    <alternativeName>
        <fullName evidence="16">7,8-dihydro-8-oxoguanine-triphosphatase</fullName>
    </alternativeName>
    <alternativeName>
        <fullName evidence="15">Mutator protein MutT</fullName>
    </alternativeName>
    <alternativeName>
        <fullName evidence="14">dGTP pyrophosphohydrolase</fullName>
    </alternativeName>
</protein>
<dbReference type="GO" id="GO:0035539">
    <property type="term" value="F:8-oxo-7,8-dihydrodeoxyguanosine triphosphate pyrophosphatase activity"/>
    <property type="evidence" value="ECO:0007669"/>
    <property type="project" value="UniProtKB-EC"/>
</dbReference>
<evidence type="ECO:0000259" key="17">
    <source>
        <dbReference type="PROSITE" id="PS51462"/>
    </source>
</evidence>
<keyword evidence="8" id="KW-0460">Magnesium</keyword>
<dbReference type="EC" id="3.6.1.55" evidence="12"/>
<comment type="cofactor">
    <cofactor evidence="1">
        <name>Mg(2+)</name>
        <dbReference type="ChEBI" id="CHEBI:18420"/>
    </cofactor>
</comment>
<dbReference type="GO" id="GO:0008413">
    <property type="term" value="F:8-oxo-7,8-dihydroguanosine triphosphate pyrophosphatase activity"/>
    <property type="evidence" value="ECO:0007669"/>
    <property type="project" value="TreeGrafter"/>
</dbReference>
<name>A0A4R6XP95_9GAMM</name>
<keyword evidence="7" id="KW-0378">Hydrolase</keyword>
<dbReference type="InterPro" id="IPR020084">
    <property type="entry name" value="NUDIX_hydrolase_CS"/>
</dbReference>
<dbReference type="InterPro" id="IPR015797">
    <property type="entry name" value="NUDIX_hydrolase-like_dom_sf"/>
</dbReference>
<evidence type="ECO:0000256" key="6">
    <source>
        <dbReference type="ARBA" id="ARBA00022763"/>
    </source>
</evidence>
<evidence type="ECO:0000256" key="12">
    <source>
        <dbReference type="ARBA" id="ARBA00038905"/>
    </source>
</evidence>
<evidence type="ECO:0000256" key="13">
    <source>
        <dbReference type="ARBA" id="ARBA00040794"/>
    </source>
</evidence>
<proteinExistence type="inferred from homology"/>
<evidence type="ECO:0000256" key="16">
    <source>
        <dbReference type="ARBA" id="ARBA00042798"/>
    </source>
</evidence>
<keyword evidence="3" id="KW-0515">Mutator protein</keyword>
<evidence type="ECO:0000256" key="9">
    <source>
        <dbReference type="ARBA" id="ARBA00023204"/>
    </source>
</evidence>
<dbReference type="Gene3D" id="3.90.79.10">
    <property type="entry name" value="Nucleoside Triphosphate Pyrophosphohydrolase"/>
    <property type="match status" value="1"/>
</dbReference>
<evidence type="ECO:0000256" key="15">
    <source>
        <dbReference type="ARBA" id="ARBA00041979"/>
    </source>
</evidence>
<evidence type="ECO:0000256" key="4">
    <source>
        <dbReference type="ARBA" id="ARBA00022705"/>
    </source>
</evidence>
<evidence type="ECO:0000256" key="1">
    <source>
        <dbReference type="ARBA" id="ARBA00001946"/>
    </source>
</evidence>
<organism evidence="18 19">
    <name type="scientific">Marinicella litoralis</name>
    <dbReference type="NCBI Taxonomy" id="644220"/>
    <lineage>
        <taxon>Bacteria</taxon>
        <taxon>Pseudomonadati</taxon>
        <taxon>Pseudomonadota</taxon>
        <taxon>Gammaproteobacteria</taxon>
        <taxon>Lysobacterales</taxon>
        <taxon>Marinicellaceae</taxon>
        <taxon>Marinicella</taxon>
    </lineage>
</organism>
<dbReference type="PANTHER" id="PTHR47707">
    <property type="entry name" value="8-OXO-DGTP DIPHOSPHATASE"/>
    <property type="match status" value="1"/>
</dbReference>
<dbReference type="GO" id="GO:0006281">
    <property type="term" value="P:DNA repair"/>
    <property type="evidence" value="ECO:0007669"/>
    <property type="project" value="UniProtKB-KW"/>
</dbReference>
<evidence type="ECO:0000313" key="18">
    <source>
        <dbReference type="EMBL" id="TDR19577.1"/>
    </source>
</evidence>
<evidence type="ECO:0000313" key="19">
    <source>
        <dbReference type="Proteomes" id="UP000295724"/>
    </source>
</evidence>
<evidence type="ECO:0000256" key="14">
    <source>
        <dbReference type="ARBA" id="ARBA00041592"/>
    </source>
</evidence>
<dbReference type="InterPro" id="IPR029119">
    <property type="entry name" value="MutY_C"/>
</dbReference>
<dbReference type="GO" id="GO:0046872">
    <property type="term" value="F:metal ion binding"/>
    <property type="evidence" value="ECO:0007669"/>
    <property type="project" value="UniProtKB-KW"/>
</dbReference>
<evidence type="ECO:0000256" key="3">
    <source>
        <dbReference type="ARBA" id="ARBA00022457"/>
    </source>
</evidence>
<evidence type="ECO:0000256" key="7">
    <source>
        <dbReference type="ARBA" id="ARBA00022801"/>
    </source>
</evidence>
<evidence type="ECO:0000256" key="8">
    <source>
        <dbReference type="ARBA" id="ARBA00022842"/>
    </source>
</evidence>
<dbReference type="PROSITE" id="PS00893">
    <property type="entry name" value="NUDIX_BOX"/>
    <property type="match status" value="1"/>
</dbReference>
<keyword evidence="6" id="KW-0227">DNA damage</keyword>
<comment type="similarity">
    <text evidence="2">Belongs to the Nudix hydrolase family.</text>
</comment>
<gene>
    <name evidence="18" type="ORF">C8D91_2134</name>
</gene>
<dbReference type="Pfam" id="PF14815">
    <property type="entry name" value="NUDIX_4"/>
    <property type="match status" value="1"/>
</dbReference>
<comment type="caution">
    <text evidence="18">The sequence shown here is derived from an EMBL/GenBank/DDBJ whole genome shotgun (WGS) entry which is preliminary data.</text>
</comment>
<dbReference type="EMBL" id="SNZB01000004">
    <property type="protein sequence ID" value="TDR19577.1"/>
    <property type="molecule type" value="Genomic_DNA"/>
</dbReference>
<keyword evidence="9" id="KW-0234">DNA repair</keyword>
<dbReference type="PROSITE" id="PS51462">
    <property type="entry name" value="NUDIX"/>
    <property type="match status" value="1"/>
</dbReference>
<dbReference type="RefSeq" id="WP_099019788.1">
    <property type="nucleotide sequence ID" value="NZ_NIHB01000004.1"/>
</dbReference>
<feature type="domain" description="Nudix hydrolase" evidence="17">
    <location>
        <begin position="7"/>
        <end position="135"/>
    </location>
</feature>
<accession>A0A4R6XP95</accession>
<dbReference type="PANTHER" id="PTHR47707:SF1">
    <property type="entry name" value="NUDIX HYDROLASE FAMILY PROTEIN"/>
    <property type="match status" value="1"/>
</dbReference>
<dbReference type="GO" id="GO:0006260">
    <property type="term" value="P:DNA replication"/>
    <property type="evidence" value="ECO:0007669"/>
    <property type="project" value="UniProtKB-KW"/>
</dbReference>
<comment type="catalytic activity">
    <reaction evidence="10">
        <text>8-oxo-dGTP + H2O = 8-oxo-dGMP + diphosphate + H(+)</text>
        <dbReference type="Rhea" id="RHEA:31575"/>
        <dbReference type="ChEBI" id="CHEBI:15377"/>
        <dbReference type="ChEBI" id="CHEBI:15378"/>
        <dbReference type="ChEBI" id="CHEBI:33019"/>
        <dbReference type="ChEBI" id="CHEBI:63224"/>
        <dbReference type="ChEBI" id="CHEBI:77896"/>
        <dbReference type="EC" id="3.6.1.55"/>
    </reaction>
</comment>
<dbReference type="GO" id="GO:0044715">
    <property type="term" value="F:8-oxo-dGDP phosphatase activity"/>
    <property type="evidence" value="ECO:0007669"/>
    <property type="project" value="TreeGrafter"/>
</dbReference>
<dbReference type="AlphaFoldDB" id="A0A4R6XP95"/>
<dbReference type="Proteomes" id="UP000295724">
    <property type="component" value="Unassembled WGS sequence"/>
</dbReference>
<sequence>MSRQIELNQPQQIVVLVLENSQGDILLTQRQAGKHLEGYWEFPGGKVEAPESLLEALERESLEEINYQPINPTLLIKLTHSYPNKTVQLHVYHCLAHNPQVHANEKQAMIWHHKSKLSSVKLPAANLKIINLLNK</sequence>
<comment type="catalytic activity">
    <reaction evidence="11">
        <text>8-oxo-GTP + H2O = 8-oxo-GMP + diphosphate + H(+)</text>
        <dbReference type="Rhea" id="RHEA:67616"/>
        <dbReference type="ChEBI" id="CHEBI:15377"/>
        <dbReference type="ChEBI" id="CHEBI:15378"/>
        <dbReference type="ChEBI" id="CHEBI:33019"/>
        <dbReference type="ChEBI" id="CHEBI:143553"/>
        <dbReference type="ChEBI" id="CHEBI:145694"/>
    </reaction>
</comment>
<evidence type="ECO:0000256" key="11">
    <source>
        <dbReference type="ARBA" id="ARBA00036904"/>
    </source>
</evidence>
<dbReference type="OrthoDB" id="9810648at2"/>
<dbReference type="InterPro" id="IPR047127">
    <property type="entry name" value="MutT-like"/>
</dbReference>
<evidence type="ECO:0000256" key="2">
    <source>
        <dbReference type="ARBA" id="ARBA00005582"/>
    </source>
</evidence>
<dbReference type="InterPro" id="IPR000086">
    <property type="entry name" value="NUDIX_hydrolase_dom"/>
</dbReference>
<dbReference type="CDD" id="cd03425">
    <property type="entry name" value="NUDIX_MutT_NudA_like"/>
    <property type="match status" value="1"/>
</dbReference>
<evidence type="ECO:0000256" key="5">
    <source>
        <dbReference type="ARBA" id="ARBA00022723"/>
    </source>
</evidence>
<keyword evidence="5" id="KW-0479">Metal-binding</keyword>